<feature type="repeat" description="RCC1" evidence="3">
    <location>
        <begin position="154"/>
        <end position="206"/>
    </location>
</feature>
<evidence type="ECO:0000313" key="7">
    <source>
        <dbReference type="Proteomes" id="UP001530377"/>
    </source>
</evidence>
<reference evidence="6 7" key="1">
    <citation type="submission" date="2024-10" db="EMBL/GenBank/DDBJ databases">
        <title>Updated reference genomes for cyclostephanoid diatoms.</title>
        <authorList>
            <person name="Roberts W.R."/>
            <person name="Alverson A.J."/>
        </authorList>
    </citation>
    <scope>NUCLEOTIDE SEQUENCE [LARGE SCALE GENOMIC DNA]</scope>
    <source>
        <strain evidence="6 7">AJA228-03</strain>
    </source>
</reference>
<accession>A0ABD3SE45</accession>
<comment type="caution">
    <text evidence="6">The sequence shown here is derived from an EMBL/GenBank/DDBJ whole genome shotgun (WGS) entry which is preliminary data.</text>
</comment>
<evidence type="ECO:0000256" key="3">
    <source>
        <dbReference type="PROSITE-ProRule" id="PRU00235"/>
    </source>
</evidence>
<evidence type="ECO:0000313" key="6">
    <source>
        <dbReference type="EMBL" id="KAL3822815.1"/>
    </source>
</evidence>
<dbReference type="SUPFAM" id="SSF50985">
    <property type="entry name" value="RCC1/BLIP-II"/>
    <property type="match status" value="1"/>
</dbReference>
<feature type="repeat" description="RCC1" evidence="3">
    <location>
        <begin position="446"/>
        <end position="497"/>
    </location>
</feature>
<feature type="domain" description="RCC1-like" evidence="5">
    <location>
        <begin position="155"/>
        <end position="644"/>
    </location>
</feature>
<sequence length="655" mass="70313">MSNKRNAGDVSSSDDDDGAYPHQLHATKRGRSADGGTFLGAIAEHRPVDFGGIIGGLVTASSSSSTLHRPPSRDGLTTGNLALSSAANARRGRAVRKRQYADGMVLLNYKTYQWAKSLLSNPTEIADDSFYDGVVENYLQCSSELRWRFDRDYGDVVVFGAGDCGQLGCGEAVTESRVPRILVGLRGAKIDMIACGGLHSLALMEDGTVYSWGCNDEGSLGWMTSDEEGGNNGYSPSRVMGFVPSAYGPNGRTADLTEEDGSTVVAFPSRREAVISQVAAGETQSVALSSVGDVYVWGAYKDNEGRKFRNVPPPDDVRTATGYKDMMKLEEDEKPEWYYPPRGNQEWPCHVTDMPGRAKDVSAGAAYNAALLEDGTIVTWGLGQNGELARPVPVLDKKTSNDVIIMDFLTPKQPVWDGPKIKRTVVTMSCGGYHLLVVTKEGGSDLEVYSSGVNNYGQLGHGDTKSRNVLTKIQSLSGKNITKVDGGMHFSCFIDKTTKELYACGRGDYGTLGITLEQPDPGYLESLPMRVPLIHEPDAQAITDRNMNRKENCIIVEDIIEADQPEIKQISCGSTHVLVLTEDGVAYSWGFGESGACGQGRSDQDVFRPTRLVPRLASKAGGGDTLSAACKIQYVSGGGQHSAAIVKTGSTGFAS</sequence>
<dbReference type="EMBL" id="JALLPB020000054">
    <property type="protein sequence ID" value="KAL3822815.1"/>
    <property type="molecule type" value="Genomic_DNA"/>
</dbReference>
<dbReference type="PROSITE" id="PS00626">
    <property type="entry name" value="RCC1_2"/>
    <property type="match status" value="2"/>
</dbReference>
<evidence type="ECO:0000256" key="2">
    <source>
        <dbReference type="ARBA" id="ARBA00022737"/>
    </source>
</evidence>
<dbReference type="Pfam" id="PF25390">
    <property type="entry name" value="WD40_RLD"/>
    <property type="match status" value="1"/>
</dbReference>
<keyword evidence="7" id="KW-1185">Reference proteome</keyword>
<feature type="repeat" description="RCC1" evidence="3">
    <location>
        <begin position="207"/>
        <end position="291"/>
    </location>
</feature>
<feature type="region of interest" description="Disordered" evidence="4">
    <location>
        <begin position="1"/>
        <end position="31"/>
    </location>
</feature>
<protein>
    <recommendedName>
        <fullName evidence="5">RCC1-like domain-containing protein</fullName>
    </recommendedName>
</protein>
<evidence type="ECO:0000256" key="1">
    <source>
        <dbReference type="ARBA" id="ARBA00022658"/>
    </source>
</evidence>
<keyword evidence="2" id="KW-0677">Repeat</keyword>
<proteinExistence type="predicted"/>
<dbReference type="PROSITE" id="PS50012">
    <property type="entry name" value="RCC1_3"/>
    <property type="match status" value="6"/>
</dbReference>
<dbReference type="InterPro" id="IPR009091">
    <property type="entry name" value="RCC1/BLIP-II"/>
</dbReference>
<feature type="repeat" description="RCC1" evidence="3">
    <location>
        <begin position="584"/>
        <end position="648"/>
    </location>
</feature>
<evidence type="ECO:0000256" key="4">
    <source>
        <dbReference type="SAM" id="MobiDB-lite"/>
    </source>
</evidence>
<dbReference type="PANTHER" id="PTHR45982">
    <property type="entry name" value="REGULATOR OF CHROMOSOME CONDENSATION"/>
    <property type="match status" value="1"/>
</dbReference>
<dbReference type="InterPro" id="IPR051553">
    <property type="entry name" value="Ran_GTPase-activating"/>
</dbReference>
<keyword evidence="1" id="KW-0344">Guanine-nucleotide releasing factor</keyword>
<evidence type="ECO:0000259" key="5">
    <source>
        <dbReference type="Pfam" id="PF25390"/>
    </source>
</evidence>
<feature type="repeat" description="RCC1" evidence="3">
    <location>
        <begin position="375"/>
        <end position="441"/>
    </location>
</feature>
<feature type="region of interest" description="Disordered" evidence="4">
    <location>
        <begin position="61"/>
        <end position="80"/>
    </location>
</feature>
<dbReference type="AlphaFoldDB" id="A0ABD3SE45"/>
<dbReference type="Gene3D" id="2.130.10.30">
    <property type="entry name" value="Regulator of chromosome condensation 1/beta-lactamase-inhibitor protein II"/>
    <property type="match status" value="1"/>
</dbReference>
<name>A0ABD3SE45_9STRA</name>
<dbReference type="InterPro" id="IPR000408">
    <property type="entry name" value="Reg_chr_condens"/>
</dbReference>
<feature type="repeat" description="RCC1" evidence="3">
    <location>
        <begin position="499"/>
        <end position="583"/>
    </location>
</feature>
<dbReference type="PRINTS" id="PR00633">
    <property type="entry name" value="RCCNDNSATION"/>
</dbReference>
<organism evidence="6 7">
    <name type="scientific">Cyclostephanos tholiformis</name>
    <dbReference type="NCBI Taxonomy" id="382380"/>
    <lineage>
        <taxon>Eukaryota</taxon>
        <taxon>Sar</taxon>
        <taxon>Stramenopiles</taxon>
        <taxon>Ochrophyta</taxon>
        <taxon>Bacillariophyta</taxon>
        <taxon>Coscinodiscophyceae</taxon>
        <taxon>Thalassiosirophycidae</taxon>
        <taxon>Stephanodiscales</taxon>
        <taxon>Stephanodiscaceae</taxon>
        <taxon>Cyclostephanos</taxon>
    </lineage>
</organism>
<gene>
    <name evidence="6" type="ORF">ACHAXA_005980</name>
</gene>
<dbReference type="PANTHER" id="PTHR45982:SF1">
    <property type="entry name" value="REGULATOR OF CHROMOSOME CONDENSATION"/>
    <property type="match status" value="1"/>
</dbReference>
<dbReference type="InterPro" id="IPR058923">
    <property type="entry name" value="RCC1-like_dom"/>
</dbReference>
<dbReference type="Proteomes" id="UP001530377">
    <property type="component" value="Unassembled WGS sequence"/>
</dbReference>